<dbReference type="Pfam" id="PF01032">
    <property type="entry name" value="FecCD"/>
    <property type="match status" value="1"/>
</dbReference>
<accession>A0A830FU28</accession>
<keyword evidence="7 11" id="KW-0472">Membrane</keyword>
<dbReference type="EMBL" id="BMOO01000002">
    <property type="protein sequence ID" value="GGM61357.1"/>
    <property type="molecule type" value="Genomic_DNA"/>
</dbReference>
<comment type="subcellular location">
    <subcellularLocation>
        <location evidence="1">Cell membrane</location>
        <topology evidence="1">Multi-pass membrane protein</topology>
    </subcellularLocation>
</comment>
<dbReference type="CDD" id="cd06550">
    <property type="entry name" value="TM_ABC_iron-siderophores_like"/>
    <property type="match status" value="1"/>
</dbReference>
<evidence type="ECO:0000256" key="8">
    <source>
        <dbReference type="ARBA" id="ARBA00053891"/>
    </source>
</evidence>
<dbReference type="GO" id="GO:0005886">
    <property type="term" value="C:plasma membrane"/>
    <property type="evidence" value="ECO:0007669"/>
    <property type="project" value="UniProtKB-SubCell"/>
</dbReference>
<evidence type="ECO:0000256" key="5">
    <source>
        <dbReference type="ARBA" id="ARBA00022692"/>
    </source>
</evidence>
<evidence type="ECO:0000256" key="2">
    <source>
        <dbReference type="ARBA" id="ARBA00007935"/>
    </source>
</evidence>
<dbReference type="FunFam" id="1.10.3470.10:FF:000001">
    <property type="entry name" value="Vitamin B12 ABC transporter permease BtuC"/>
    <property type="match status" value="1"/>
</dbReference>
<feature type="transmembrane region" description="Helical" evidence="11">
    <location>
        <begin position="160"/>
        <end position="186"/>
    </location>
</feature>
<feature type="transmembrane region" description="Helical" evidence="11">
    <location>
        <begin position="21"/>
        <end position="43"/>
    </location>
</feature>
<proteinExistence type="inferred from homology"/>
<feature type="transmembrane region" description="Helical" evidence="11">
    <location>
        <begin position="356"/>
        <end position="375"/>
    </location>
</feature>
<evidence type="ECO:0000313" key="14">
    <source>
        <dbReference type="Proteomes" id="UP000614609"/>
    </source>
</evidence>
<evidence type="ECO:0000256" key="7">
    <source>
        <dbReference type="ARBA" id="ARBA00023136"/>
    </source>
</evidence>
<feature type="transmembrane region" description="Helical" evidence="11">
    <location>
        <begin position="127"/>
        <end position="153"/>
    </location>
</feature>
<dbReference type="Gene3D" id="1.10.3470.10">
    <property type="entry name" value="ABC transporter involved in vitamin B12 uptake, BtuC"/>
    <property type="match status" value="1"/>
</dbReference>
<dbReference type="OrthoDB" id="27848at2157"/>
<name>A0A830FU28_9EURY</name>
<organism evidence="12 14">
    <name type="scientific">Halarchaeum rubridurum</name>
    <dbReference type="NCBI Taxonomy" id="489911"/>
    <lineage>
        <taxon>Archaea</taxon>
        <taxon>Methanobacteriati</taxon>
        <taxon>Methanobacteriota</taxon>
        <taxon>Stenosarchaea group</taxon>
        <taxon>Halobacteria</taxon>
        <taxon>Halobacteriales</taxon>
        <taxon>Halobacteriaceae</taxon>
    </lineage>
</organism>
<gene>
    <name evidence="12" type="ORF">GCM10009017_09360</name>
    <name evidence="13" type="ORF">J2752_001392</name>
</gene>
<reference evidence="13" key="3">
    <citation type="submission" date="2021-03" db="EMBL/GenBank/DDBJ databases">
        <title>Genomic Encyclopedia of Type Strains, Phase IV (KMG-IV): sequencing the most valuable type-strain genomes for metagenomic binning, comparative biology and taxonomic classification.</title>
        <authorList>
            <person name="Goeker M."/>
        </authorList>
    </citation>
    <scope>NUCLEOTIDE SEQUENCE</scope>
    <source>
        <strain evidence="13">DSM 22443</strain>
    </source>
</reference>
<evidence type="ECO:0000313" key="12">
    <source>
        <dbReference type="EMBL" id="GGM61357.1"/>
    </source>
</evidence>
<feature type="transmembrane region" description="Helical" evidence="11">
    <location>
        <begin position="326"/>
        <end position="344"/>
    </location>
</feature>
<evidence type="ECO:0000256" key="11">
    <source>
        <dbReference type="SAM" id="Phobius"/>
    </source>
</evidence>
<feature type="transmembrane region" description="Helical" evidence="11">
    <location>
        <begin position="98"/>
        <end position="115"/>
    </location>
</feature>
<comment type="caution">
    <text evidence="12">The sequence shown here is derived from an EMBL/GenBank/DDBJ whole genome shotgun (WGS) entry which is preliminary data.</text>
</comment>
<evidence type="ECO:0000256" key="6">
    <source>
        <dbReference type="ARBA" id="ARBA00022989"/>
    </source>
</evidence>
<feature type="transmembrane region" description="Helical" evidence="11">
    <location>
        <begin position="285"/>
        <end position="314"/>
    </location>
</feature>
<dbReference type="GO" id="GO:0022857">
    <property type="term" value="F:transmembrane transporter activity"/>
    <property type="evidence" value="ECO:0007669"/>
    <property type="project" value="InterPro"/>
</dbReference>
<reference evidence="12" key="2">
    <citation type="submission" date="2020-09" db="EMBL/GenBank/DDBJ databases">
        <authorList>
            <person name="Sun Q."/>
            <person name="Ohkuma M."/>
        </authorList>
    </citation>
    <scope>NUCLEOTIDE SEQUENCE</scope>
    <source>
        <strain evidence="12">JCM 16108</strain>
    </source>
</reference>
<protein>
    <recommendedName>
        <fullName evidence="10">Cobalamin import system permease protein BtuC</fullName>
    </recommendedName>
</protein>
<dbReference type="EMBL" id="JAGGKO010000002">
    <property type="protein sequence ID" value="MBP1954480.1"/>
    <property type="molecule type" value="Genomic_DNA"/>
</dbReference>
<dbReference type="SUPFAM" id="SSF81345">
    <property type="entry name" value="ABC transporter involved in vitamin B12 uptake, BtuC"/>
    <property type="match status" value="1"/>
</dbReference>
<dbReference type="PANTHER" id="PTHR30472:SF25">
    <property type="entry name" value="ABC TRANSPORTER PERMEASE PROTEIN MJ0876-RELATED"/>
    <property type="match status" value="1"/>
</dbReference>
<dbReference type="Proteomes" id="UP000614609">
    <property type="component" value="Unassembled WGS sequence"/>
</dbReference>
<feature type="transmembrane region" description="Helical" evidence="11">
    <location>
        <begin position="198"/>
        <end position="219"/>
    </location>
</feature>
<comment type="similarity">
    <text evidence="2">Belongs to the binding-protein-dependent transport system permease family. FecCD subfamily.</text>
</comment>
<keyword evidence="3" id="KW-0813">Transport</keyword>
<keyword evidence="14" id="KW-1185">Reference proteome</keyword>
<evidence type="ECO:0000256" key="10">
    <source>
        <dbReference type="ARBA" id="ARBA00071366"/>
    </source>
</evidence>
<comment type="function">
    <text evidence="8">Required for corrinoid utilization. Probably part of the ABC transporter complex BtuCDF involved in cobalamin (vitamin B12) import. Probably involved in the translocation of the substrate across the membrane.</text>
</comment>
<dbReference type="PANTHER" id="PTHR30472">
    <property type="entry name" value="FERRIC ENTEROBACTIN TRANSPORT SYSTEM PERMEASE PROTEIN"/>
    <property type="match status" value="1"/>
</dbReference>
<evidence type="ECO:0000313" key="13">
    <source>
        <dbReference type="EMBL" id="MBP1954480.1"/>
    </source>
</evidence>
<evidence type="ECO:0000256" key="1">
    <source>
        <dbReference type="ARBA" id="ARBA00004651"/>
    </source>
</evidence>
<keyword evidence="5 11" id="KW-0812">Transmembrane</keyword>
<evidence type="ECO:0000256" key="3">
    <source>
        <dbReference type="ARBA" id="ARBA00022448"/>
    </source>
</evidence>
<dbReference type="AlphaFoldDB" id="A0A830FU28"/>
<sequence length="384" mass="40054">MAGASHDGERIGLLRRVAADYSALATLCLASTLAVVVGGLVQVSFGSYTMTLVQAWQAVFNPHVLFSLDAWSAFVFGSSVPEMTRESLIVWNIRLPRVFVAALVGMNLAVSGAIFQAVTRNELASPYILGVSSGAGLTILLVLVAFSGVTIAVPYVFGTLVLGISSLLPVIAALGGIVAFLIVYAIAWKNGTSPVRLVLAGVIVGTVFGSLQTGVFFFADDLGVVQSAISWTTGSLTGTDWAQVRMVLPWTILSMALALLSARQLNVLLLGEETARSLGMDVEKIRFALSGVAVLAAAASIAAAGIVGFVGLIVPHMVRNIVGSDYRKLVVGCLFAGPALMVVADVGARLALSPTQIPVGIVTGIVGGPYFLYLMRKQRDMGAI</sequence>
<dbReference type="InterPro" id="IPR000522">
    <property type="entry name" value="ABC_transptr_permease_BtuC"/>
</dbReference>
<evidence type="ECO:0000256" key="9">
    <source>
        <dbReference type="ARBA" id="ARBA00064420"/>
    </source>
</evidence>
<dbReference type="Proteomes" id="UP000765891">
    <property type="component" value="Unassembled WGS sequence"/>
</dbReference>
<reference evidence="12" key="1">
    <citation type="journal article" date="2014" name="Int. J. Syst. Evol. Microbiol.">
        <title>Complete genome sequence of Corynebacterium casei LMG S-19264T (=DSM 44701T), isolated from a smear-ripened cheese.</title>
        <authorList>
            <consortium name="US DOE Joint Genome Institute (JGI-PGF)"/>
            <person name="Walter F."/>
            <person name="Albersmeier A."/>
            <person name="Kalinowski J."/>
            <person name="Ruckert C."/>
        </authorList>
    </citation>
    <scope>NUCLEOTIDE SEQUENCE</scope>
    <source>
        <strain evidence="12">JCM 16108</strain>
    </source>
</reference>
<keyword evidence="4" id="KW-1003">Cell membrane</keyword>
<comment type="subunit">
    <text evidence="9">The complex is composed of two ATP-binding proteins (BtuD), two transmembrane proteins (BtuC) and a solute-binding protein (BtuF).</text>
</comment>
<keyword evidence="6 11" id="KW-1133">Transmembrane helix</keyword>
<evidence type="ECO:0000256" key="4">
    <source>
        <dbReference type="ARBA" id="ARBA00022475"/>
    </source>
</evidence>
<dbReference type="InterPro" id="IPR037294">
    <property type="entry name" value="ABC_BtuC-like"/>
</dbReference>